<proteinExistence type="predicted"/>
<evidence type="ECO:0000313" key="3">
    <source>
        <dbReference type="Proteomes" id="UP000619101"/>
    </source>
</evidence>
<gene>
    <name evidence="2" type="ORF">H9635_18765</name>
</gene>
<comment type="caution">
    <text evidence="2">The sequence shown here is derived from an EMBL/GenBank/DDBJ whole genome shotgun (WGS) entry which is preliminary data.</text>
</comment>
<evidence type="ECO:0000313" key="2">
    <source>
        <dbReference type="EMBL" id="MBD8038790.1"/>
    </source>
</evidence>
<name>A0ABR8Y3K6_9BACL</name>
<dbReference type="EMBL" id="JACSPZ010000016">
    <property type="protein sequence ID" value="MBD8038790.1"/>
    <property type="molecule type" value="Genomic_DNA"/>
</dbReference>
<evidence type="ECO:0000256" key="1">
    <source>
        <dbReference type="SAM" id="Coils"/>
    </source>
</evidence>
<feature type="coiled-coil region" evidence="1">
    <location>
        <begin position="92"/>
        <end position="225"/>
    </location>
</feature>
<dbReference type="Proteomes" id="UP000619101">
    <property type="component" value="Unassembled WGS sequence"/>
</dbReference>
<dbReference type="RefSeq" id="WP_191701852.1">
    <property type="nucleotide sequence ID" value="NZ_JACSPZ010000016.1"/>
</dbReference>
<keyword evidence="1" id="KW-0175">Coiled coil</keyword>
<protein>
    <submittedName>
        <fullName evidence="2">Uncharacterized protein</fullName>
    </submittedName>
</protein>
<reference evidence="2 3" key="1">
    <citation type="submission" date="2020-08" db="EMBL/GenBank/DDBJ databases">
        <title>A Genomic Blueprint of the Chicken Gut Microbiome.</title>
        <authorList>
            <person name="Gilroy R."/>
            <person name="Ravi A."/>
            <person name="Getino M."/>
            <person name="Pursley I."/>
            <person name="Horton D.L."/>
            <person name="Alikhan N.-F."/>
            <person name="Baker D."/>
            <person name="Gharbi K."/>
            <person name="Hall N."/>
            <person name="Watson M."/>
            <person name="Adriaenssens E.M."/>
            <person name="Foster-Nyarko E."/>
            <person name="Jarju S."/>
            <person name="Secka A."/>
            <person name="Antonio M."/>
            <person name="Oren A."/>
            <person name="Chaudhuri R."/>
            <person name="La Ragione R.M."/>
            <person name="Hildebrand F."/>
            <person name="Pallen M.J."/>
        </authorList>
    </citation>
    <scope>NUCLEOTIDE SEQUENCE [LARGE SCALE GENOMIC DNA]</scope>
    <source>
        <strain evidence="2 3">A46</strain>
    </source>
</reference>
<keyword evidence="3" id="KW-1185">Reference proteome</keyword>
<accession>A0ABR8Y3K6</accession>
<feature type="coiled-coil region" evidence="1">
    <location>
        <begin position="15"/>
        <end position="64"/>
    </location>
</feature>
<organism evidence="2 3">
    <name type="scientific">Solibacillus faecavium</name>
    <dbReference type="NCBI Taxonomy" id="2762221"/>
    <lineage>
        <taxon>Bacteria</taxon>
        <taxon>Bacillati</taxon>
        <taxon>Bacillota</taxon>
        <taxon>Bacilli</taxon>
        <taxon>Bacillales</taxon>
        <taxon>Caryophanaceae</taxon>
        <taxon>Solibacillus</taxon>
    </lineage>
</organism>
<sequence>MNSFQTIEEVNGYFEKQLESLYEKYTAQLQIVEKNKIQIYTTLQKQYEEQLIALEQLKQNEENDLKQNCALAVDKIKLLFGNKKQIILEKYKRDYSEEVKGYKQNKVELLEQMQAEERAVFKNYQHQQVEKSRRLITDFEQRLDELHSELLNLCEIYEQQFSILEEKHEEKCELIEQKRDEAIEKLLDSEIASQNQLENQLFEKLQDLNEKIDQQQDTLERDFIEKEHSLEEMVNTECEKIEVDYEQKCNKVYEQQEQALAQFD</sequence>